<comment type="caution">
    <text evidence="1">The sequence shown here is derived from an EMBL/GenBank/DDBJ whole genome shotgun (WGS) entry which is preliminary data.</text>
</comment>
<accession>A0A7J7IFI4</accession>
<dbReference type="EMBL" id="VWRR01000014">
    <property type="protein sequence ID" value="KAF6001484.1"/>
    <property type="molecule type" value="Genomic_DNA"/>
</dbReference>
<dbReference type="AlphaFoldDB" id="A0A7J7IFI4"/>
<proteinExistence type="predicted"/>
<dbReference type="OrthoDB" id="10489687at2759"/>
<sequence length="155" mass="17718">MSVREGPTLKFELHPTAAFVAEGKLRYYSLFNAVLSCISRVDGSSEVAFGLELVEFPYLRLQLTPKQRWSMRVPVWDLGRGRRVFLGTTGGLSGDPVEDQPELLVEGHHQMRLIDAVLDDKRRKAIQAALREQEETLRRLRSSVVRPYRGEIERP</sequence>
<name>A0A7J7IFI4_9RHOD</name>
<organism evidence="1 2">
    <name type="scientific">Cyanidiococcus yangmingshanensis</name>
    <dbReference type="NCBI Taxonomy" id="2690220"/>
    <lineage>
        <taxon>Eukaryota</taxon>
        <taxon>Rhodophyta</taxon>
        <taxon>Bangiophyceae</taxon>
        <taxon>Cyanidiales</taxon>
        <taxon>Cyanidiaceae</taxon>
        <taxon>Cyanidiococcus</taxon>
    </lineage>
</organism>
<reference evidence="1 2" key="1">
    <citation type="journal article" date="2020" name="J. Phycol.">
        <title>Comparative genome analysis reveals Cyanidiococcus gen. nov., a new extremophilic red algal genus sister to Cyanidioschyzon (Cyanidioschyzonaceae, Rhodophyta).</title>
        <authorList>
            <person name="Liu S.-L."/>
            <person name="Chiang Y.-R."/>
            <person name="Yoon H.S."/>
            <person name="Fu H.-Y."/>
        </authorList>
    </citation>
    <scope>NUCLEOTIDE SEQUENCE [LARGE SCALE GENOMIC DNA]</scope>
    <source>
        <strain evidence="1 2">THAL066</strain>
    </source>
</reference>
<keyword evidence="2" id="KW-1185">Reference proteome</keyword>
<evidence type="ECO:0000313" key="2">
    <source>
        <dbReference type="Proteomes" id="UP000530660"/>
    </source>
</evidence>
<gene>
    <name evidence="1" type="ORF">F1559_001912</name>
</gene>
<protein>
    <submittedName>
        <fullName evidence="1">Uncharacterized protein</fullName>
    </submittedName>
</protein>
<evidence type="ECO:0000313" key="1">
    <source>
        <dbReference type="EMBL" id="KAF6001484.1"/>
    </source>
</evidence>
<dbReference type="Proteomes" id="UP000530660">
    <property type="component" value="Unassembled WGS sequence"/>
</dbReference>